<evidence type="ECO:0000256" key="6">
    <source>
        <dbReference type="ARBA" id="ARBA00022927"/>
    </source>
</evidence>
<feature type="transmembrane region" description="Helical" evidence="9">
    <location>
        <begin position="335"/>
        <end position="354"/>
    </location>
</feature>
<dbReference type="GO" id="GO:0035673">
    <property type="term" value="F:oligopeptide transmembrane transporter activity"/>
    <property type="evidence" value="ECO:0007669"/>
    <property type="project" value="InterPro"/>
</dbReference>
<accession>A0A369KCU0</accession>
<keyword evidence="8 9" id="KW-0472">Membrane</keyword>
<dbReference type="GO" id="GO:0016020">
    <property type="term" value="C:membrane"/>
    <property type="evidence" value="ECO:0007669"/>
    <property type="project" value="UniProtKB-SubCell"/>
</dbReference>
<evidence type="ECO:0000256" key="9">
    <source>
        <dbReference type="SAM" id="Phobius"/>
    </source>
</evidence>
<feature type="transmembrane region" description="Helical" evidence="9">
    <location>
        <begin position="706"/>
        <end position="723"/>
    </location>
</feature>
<comment type="caution">
    <text evidence="10">The sequence shown here is derived from an EMBL/GenBank/DDBJ whole genome shotgun (WGS) entry which is preliminary data.</text>
</comment>
<evidence type="ECO:0000256" key="1">
    <source>
        <dbReference type="ARBA" id="ARBA00004141"/>
    </source>
</evidence>
<evidence type="ECO:0000256" key="7">
    <source>
        <dbReference type="ARBA" id="ARBA00022989"/>
    </source>
</evidence>
<dbReference type="NCBIfam" id="TIGR00728">
    <property type="entry name" value="OPT_sfam"/>
    <property type="match status" value="1"/>
</dbReference>
<dbReference type="GO" id="GO:0015031">
    <property type="term" value="P:protein transport"/>
    <property type="evidence" value="ECO:0007669"/>
    <property type="project" value="UniProtKB-KW"/>
</dbReference>
<keyword evidence="4 9" id="KW-0812">Transmembrane</keyword>
<dbReference type="AlphaFoldDB" id="A0A369KCU0"/>
<feature type="transmembrane region" description="Helical" evidence="9">
    <location>
        <begin position="95"/>
        <end position="114"/>
    </location>
</feature>
<dbReference type="NCBIfam" id="TIGR00727">
    <property type="entry name" value="ISP4_OPT"/>
    <property type="match status" value="1"/>
</dbReference>
<dbReference type="EMBL" id="LUEZ02000004">
    <property type="protein sequence ID" value="RDB30697.1"/>
    <property type="molecule type" value="Genomic_DNA"/>
</dbReference>
<feature type="transmembrane region" description="Helical" evidence="9">
    <location>
        <begin position="163"/>
        <end position="184"/>
    </location>
</feature>
<feature type="transmembrane region" description="Helical" evidence="9">
    <location>
        <begin position="260"/>
        <end position="282"/>
    </location>
</feature>
<dbReference type="OrthoDB" id="9986677at2759"/>
<keyword evidence="5" id="KW-0571">Peptide transport</keyword>
<reference evidence="10" key="1">
    <citation type="submission" date="2018-04" db="EMBL/GenBank/DDBJ databases">
        <title>Whole genome sequencing of Hypsizygus marmoreus.</title>
        <authorList>
            <person name="Choi I.-G."/>
            <person name="Min B."/>
            <person name="Kim J.-G."/>
            <person name="Kim S."/>
            <person name="Oh Y.-L."/>
            <person name="Kong W.-S."/>
            <person name="Park H."/>
            <person name="Jeong J."/>
            <person name="Song E.-S."/>
        </authorList>
    </citation>
    <scope>NUCLEOTIDE SEQUENCE [LARGE SCALE GENOMIC DNA]</scope>
    <source>
        <strain evidence="10">51987-8</strain>
    </source>
</reference>
<feature type="transmembrane region" description="Helical" evidence="9">
    <location>
        <begin position="487"/>
        <end position="507"/>
    </location>
</feature>
<keyword evidence="3" id="KW-0813">Transport</keyword>
<dbReference type="InterPro" id="IPR004648">
    <property type="entry name" value="Oligpept_transpt"/>
</dbReference>
<dbReference type="FunCoup" id="A0A369KCU0">
    <property type="interactions" value="9"/>
</dbReference>
<evidence type="ECO:0000313" key="10">
    <source>
        <dbReference type="EMBL" id="RDB30697.1"/>
    </source>
</evidence>
<keyword evidence="7 9" id="KW-1133">Transmembrane helix</keyword>
<feature type="transmembrane region" description="Helical" evidence="9">
    <location>
        <begin position="461"/>
        <end position="481"/>
    </location>
</feature>
<comment type="subcellular location">
    <subcellularLocation>
        <location evidence="1">Membrane</location>
        <topology evidence="1">Multi-pass membrane protein</topology>
    </subcellularLocation>
</comment>
<comment type="similarity">
    <text evidence="2">Belongs to the oligopeptide OPT transporter family.</text>
</comment>
<dbReference type="InterPro" id="IPR004813">
    <property type="entry name" value="OPT"/>
</dbReference>
<name>A0A369KCU0_HYPMA</name>
<evidence type="ECO:0000256" key="5">
    <source>
        <dbReference type="ARBA" id="ARBA00022856"/>
    </source>
</evidence>
<feature type="transmembrane region" description="Helical" evidence="9">
    <location>
        <begin position="735"/>
        <end position="761"/>
    </location>
</feature>
<protein>
    <submittedName>
        <fullName evidence="10">Glutathione transporter 1</fullName>
    </submittedName>
</protein>
<evidence type="ECO:0000256" key="3">
    <source>
        <dbReference type="ARBA" id="ARBA00022448"/>
    </source>
</evidence>
<evidence type="ECO:0000256" key="4">
    <source>
        <dbReference type="ARBA" id="ARBA00022692"/>
    </source>
</evidence>
<feature type="transmembrane region" description="Helical" evidence="9">
    <location>
        <begin position="613"/>
        <end position="633"/>
    </location>
</feature>
<dbReference type="InParanoid" id="A0A369KCU0"/>
<dbReference type="Pfam" id="PF03169">
    <property type="entry name" value="OPT"/>
    <property type="match status" value="1"/>
</dbReference>
<evidence type="ECO:0000256" key="2">
    <source>
        <dbReference type="ARBA" id="ARBA00008807"/>
    </source>
</evidence>
<feature type="transmembrane region" description="Helical" evidence="9">
    <location>
        <begin position="571"/>
        <end position="593"/>
    </location>
</feature>
<evidence type="ECO:0000313" key="11">
    <source>
        <dbReference type="Proteomes" id="UP000076154"/>
    </source>
</evidence>
<keyword evidence="6" id="KW-0653">Protein transport</keyword>
<keyword evidence="11" id="KW-1185">Reference proteome</keyword>
<proteinExistence type="inferred from homology"/>
<sequence>MRETVNEEGIIHRNSVYLSHDLRDEEKSIDVGPNPSGSKLASSILTGQESELYDVFDPNIDSNSVLVEDDSPYPEVRSAVANFDDPDMPASTLRAWVLGLFWAIIIPGMNQFFYFRYPSVSIGGLVAQLLVFPIGRLWARFLPNRTIFGVEINPGPFSIKEHVLVTIMAGVGAQSAYATDIIAVQRVFYHQIFSFTYQWLLVMSTQLIGFSIGGVARRFLVTPPSMIWPNTLVSCALFNTLHSQSYAGIGQHEGMSRERYFMYAFCGAVLWYFVPGYLFQALSVFTWVCWAAPNNVKVNQMFGYRSGLGFSLLTFDWNQISFIGSPLATPWWAEANVMIGFFFFYWFLVPILYYKNVWFSQYMPMSSSNAYDNTGHLYDLYRIIDDTATVKISAYKQYSPLYLSVTFVMSYGLSFLSITATVTHAILHFWKPIKLQFKRSLREQPDIHAQLMARYPQVPEWYYLCIFVITFIFACLCIQLWPTGMTIWALVIALVIAVVYVIPIGMIQAVTNRQIGLNVITELIIGFMIPGKPNAMMIFKTYGYVTMSQAMQFTADFKLGHYMKVPPRPMFWCQVVATIIAGTVQLGVQSWMFTHIPDLCDKEQKDNFTCSSTQVFGTASIIWGVIGPALQFSKGQIYYGNITSPISLLAFTQALCTSALTFFFLIGAACPLVLWFITRRYPNSILNYLNFPLIFSGVGQIPPATAVNYVPWAIIGFIFQFVVRRKHFSYWAKYNYVLSAALDAGTAIGVIIIFFCLQYPLHGTIGHNTIRTWWGNQVFKKTLDWQSIPLRILPEGATFGPSVAV</sequence>
<organism evidence="10 11">
    <name type="scientific">Hypsizygus marmoreus</name>
    <name type="common">White beech mushroom</name>
    <name type="synonym">Agaricus marmoreus</name>
    <dbReference type="NCBI Taxonomy" id="39966"/>
    <lineage>
        <taxon>Eukaryota</taxon>
        <taxon>Fungi</taxon>
        <taxon>Dikarya</taxon>
        <taxon>Basidiomycota</taxon>
        <taxon>Agaricomycotina</taxon>
        <taxon>Agaricomycetes</taxon>
        <taxon>Agaricomycetidae</taxon>
        <taxon>Agaricales</taxon>
        <taxon>Tricholomatineae</taxon>
        <taxon>Lyophyllaceae</taxon>
        <taxon>Hypsizygus</taxon>
    </lineage>
</organism>
<feature type="transmembrane region" description="Helical" evidence="9">
    <location>
        <begin position="120"/>
        <end position="142"/>
    </location>
</feature>
<feature type="transmembrane region" description="Helical" evidence="9">
    <location>
        <begin position="408"/>
        <end position="430"/>
    </location>
</feature>
<feature type="transmembrane region" description="Helical" evidence="9">
    <location>
        <begin position="654"/>
        <end position="677"/>
    </location>
</feature>
<gene>
    <name evidence="10" type="primary">pgt1_2</name>
    <name evidence="10" type="ORF">Hypma_005987</name>
</gene>
<dbReference type="Proteomes" id="UP000076154">
    <property type="component" value="Unassembled WGS sequence"/>
</dbReference>
<feature type="transmembrane region" description="Helical" evidence="9">
    <location>
        <begin position="196"/>
        <end position="216"/>
    </location>
</feature>
<dbReference type="PANTHER" id="PTHR22601">
    <property type="entry name" value="ISP4 LIKE PROTEIN"/>
    <property type="match status" value="1"/>
</dbReference>
<evidence type="ECO:0000256" key="8">
    <source>
        <dbReference type="ARBA" id="ARBA00023136"/>
    </source>
</evidence>